<organism evidence="9 10">
    <name type="scientific">Desulfotruncus arcticus DSM 17038</name>
    <dbReference type="NCBI Taxonomy" id="1121424"/>
    <lineage>
        <taxon>Bacteria</taxon>
        <taxon>Bacillati</taxon>
        <taxon>Bacillota</taxon>
        <taxon>Clostridia</taxon>
        <taxon>Eubacteriales</taxon>
        <taxon>Desulfallaceae</taxon>
        <taxon>Desulfotruncus</taxon>
    </lineage>
</organism>
<feature type="modified residue" description="4-aspartylphosphate" evidence="7">
    <location>
        <position position="57"/>
    </location>
</feature>
<evidence type="ECO:0000256" key="6">
    <source>
        <dbReference type="ARBA" id="ARBA00024867"/>
    </source>
</evidence>
<dbReference type="InterPro" id="IPR001789">
    <property type="entry name" value="Sig_transdc_resp-reg_receiver"/>
</dbReference>
<name>A0A1I2PJY9_9FIRM</name>
<dbReference type="GO" id="GO:0003677">
    <property type="term" value="F:DNA binding"/>
    <property type="evidence" value="ECO:0007669"/>
    <property type="project" value="UniProtKB-KW"/>
</dbReference>
<feature type="domain" description="Response regulatory" evidence="8">
    <location>
        <begin position="7"/>
        <end position="122"/>
    </location>
</feature>
<dbReference type="GO" id="GO:0006355">
    <property type="term" value="P:regulation of DNA-templated transcription"/>
    <property type="evidence" value="ECO:0007669"/>
    <property type="project" value="InterPro"/>
</dbReference>
<dbReference type="SUPFAM" id="SSF52172">
    <property type="entry name" value="CheY-like"/>
    <property type="match status" value="1"/>
</dbReference>
<dbReference type="InterPro" id="IPR016032">
    <property type="entry name" value="Sig_transdc_resp-reg_C-effctor"/>
</dbReference>
<keyword evidence="5" id="KW-0804">Transcription</keyword>
<evidence type="ECO:0000256" key="5">
    <source>
        <dbReference type="ARBA" id="ARBA00023163"/>
    </source>
</evidence>
<dbReference type="Gene3D" id="3.40.50.2300">
    <property type="match status" value="1"/>
</dbReference>
<dbReference type="SUPFAM" id="SSF46894">
    <property type="entry name" value="C-terminal effector domain of the bipartite response regulators"/>
    <property type="match status" value="1"/>
</dbReference>
<dbReference type="InterPro" id="IPR011006">
    <property type="entry name" value="CheY-like_superfamily"/>
</dbReference>
<dbReference type="PROSITE" id="PS50110">
    <property type="entry name" value="RESPONSE_REGULATORY"/>
    <property type="match status" value="1"/>
</dbReference>
<keyword evidence="3" id="KW-0805">Transcription regulation</keyword>
<protein>
    <recommendedName>
        <fullName evidence="1">Stage 0 sporulation protein A homolog</fullName>
    </recommendedName>
</protein>
<reference evidence="10" key="1">
    <citation type="submission" date="2016-10" db="EMBL/GenBank/DDBJ databases">
        <authorList>
            <person name="Varghese N."/>
            <person name="Submissions S."/>
        </authorList>
    </citation>
    <scope>NUCLEOTIDE SEQUENCE [LARGE SCALE GENOMIC DNA]</scope>
    <source>
        <strain evidence="10">DSM 17038</strain>
    </source>
</reference>
<keyword evidence="10" id="KW-1185">Reference proteome</keyword>
<evidence type="ECO:0000256" key="1">
    <source>
        <dbReference type="ARBA" id="ARBA00018672"/>
    </source>
</evidence>
<evidence type="ECO:0000256" key="2">
    <source>
        <dbReference type="ARBA" id="ARBA00022553"/>
    </source>
</evidence>
<comment type="function">
    <text evidence="6">May play the central regulatory role in sporulation. It may be an element of the effector pathway responsible for the activation of sporulation genes in response to nutritional stress. Spo0A may act in concert with spo0H (a sigma factor) to control the expression of some genes that are critical to the sporulation process.</text>
</comment>
<dbReference type="InterPro" id="IPR058245">
    <property type="entry name" value="NreC/VraR/RcsB-like_REC"/>
</dbReference>
<dbReference type="PANTHER" id="PTHR43214:SF42">
    <property type="entry name" value="TRANSCRIPTIONAL REGULATORY PROTEIN DESR"/>
    <property type="match status" value="1"/>
</dbReference>
<evidence type="ECO:0000259" key="8">
    <source>
        <dbReference type="PROSITE" id="PS50110"/>
    </source>
</evidence>
<evidence type="ECO:0000256" key="3">
    <source>
        <dbReference type="ARBA" id="ARBA00023015"/>
    </source>
</evidence>
<dbReference type="STRING" id="341036.SAMN05660649_00837"/>
<dbReference type="GO" id="GO:0000160">
    <property type="term" value="P:phosphorelay signal transduction system"/>
    <property type="evidence" value="ECO:0007669"/>
    <property type="project" value="InterPro"/>
</dbReference>
<dbReference type="Pfam" id="PF00072">
    <property type="entry name" value="Response_reg"/>
    <property type="match status" value="1"/>
</dbReference>
<dbReference type="PRINTS" id="PR00038">
    <property type="entry name" value="HTHLUXR"/>
</dbReference>
<dbReference type="InterPro" id="IPR000792">
    <property type="entry name" value="Tscrpt_reg_LuxR_C"/>
</dbReference>
<dbReference type="PANTHER" id="PTHR43214">
    <property type="entry name" value="TWO-COMPONENT RESPONSE REGULATOR"/>
    <property type="match status" value="1"/>
</dbReference>
<evidence type="ECO:0000256" key="7">
    <source>
        <dbReference type="PROSITE-ProRule" id="PRU00169"/>
    </source>
</evidence>
<dbReference type="Proteomes" id="UP000199337">
    <property type="component" value="Unassembled WGS sequence"/>
</dbReference>
<dbReference type="SMART" id="SM00448">
    <property type="entry name" value="REC"/>
    <property type="match status" value="1"/>
</dbReference>
<dbReference type="EMBL" id="FOOX01000002">
    <property type="protein sequence ID" value="SFG13956.1"/>
    <property type="molecule type" value="Genomic_DNA"/>
</dbReference>
<dbReference type="InterPro" id="IPR039420">
    <property type="entry name" value="WalR-like"/>
</dbReference>
<sequence>MQMGKIKIMLVEDHNIVREGLKRLIEMEEGMAVVAEAGTCAQARANLPDDADVILLDIKLPDGDGLELCQEIRQKASRVKFIALTTYDDALFIKKALEHGVHGFIPKYASFDEIKSAIHITLRDGRYLYPGLNMQALMGLSGTGLSEFEIQILRMIADGENQKNVAAALFISISTLRRRIKGICTKMGVDTIEEALASAVKKGLIQ</sequence>
<dbReference type="AlphaFoldDB" id="A0A1I2PJY9"/>
<dbReference type="Pfam" id="PF00196">
    <property type="entry name" value="GerE"/>
    <property type="match status" value="1"/>
</dbReference>
<gene>
    <name evidence="9" type="ORF">SAMN05660649_00837</name>
</gene>
<dbReference type="SMART" id="SM00421">
    <property type="entry name" value="HTH_LUXR"/>
    <property type="match status" value="1"/>
</dbReference>
<evidence type="ECO:0000256" key="4">
    <source>
        <dbReference type="ARBA" id="ARBA00023125"/>
    </source>
</evidence>
<accession>A0A1I2PJY9</accession>
<dbReference type="CDD" id="cd17535">
    <property type="entry name" value="REC_NarL-like"/>
    <property type="match status" value="1"/>
</dbReference>
<evidence type="ECO:0000313" key="10">
    <source>
        <dbReference type="Proteomes" id="UP000199337"/>
    </source>
</evidence>
<evidence type="ECO:0000313" key="9">
    <source>
        <dbReference type="EMBL" id="SFG13956.1"/>
    </source>
</evidence>
<keyword evidence="2 7" id="KW-0597">Phosphoprotein</keyword>
<keyword evidence="4" id="KW-0238">DNA-binding</keyword>
<proteinExistence type="predicted"/>